<gene>
    <name evidence="2" type="ORF">JAN5088_01696</name>
</gene>
<evidence type="ECO:0000313" key="3">
    <source>
        <dbReference type="Proteomes" id="UP000048908"/>
    </source>
</evidence>
<keyword evidence="1" id="KW-0472">Membrane</keyword>
<evidence type="ECO:0000256" key="1">
    <source>
        <dbReference type="SAM" id="Phobius"/>
    </source>
</evidence>
<dbReference type="AlphaFoldDB" id="A0A0M6XQG6"/>
<keyword evidence="1" id="KW-1133">Transmembrane helix</keyword>
<dbReference type="STRING" id="282197.SAMN04488517_103422"/>
<protein>
    <submittedName>
        <fullName evidence="2">Uncharacterized protein</fullName>
    </submittedName>
</protein>
<reference evidence="2 3" key="1">
    <citation type="submission" date="2015-07" db="EMBL/GenBank/DDBJ databases">
        <authorList>
            <person name="Noorani M."/>
        </authorList>
    </citation>
    <scope>NUCLEOTIDE SEQUENCE [LARGE SCALE GENOMIC DNA]</scope>
    <source>
        <strain evidence="2 3">CECT 5088</strain>
    </source>
</reference>
<dbReference type="OrthoDB" id="7822309at2"/>
<keyword evidence="1" id="KW-0812">Transmembrane</keyword>
<feature type="transmembrane region" description="Helical" evidence="1">
    <location>
        <begin position="107"/>
        <end position="128"/>
    </location>
</feature>
<sequence length="329" mass="35058">MTALDGIERFETSGLWRADGAAARRNVYVSIGEAELVVQDREGTALSHWSLPALVRLNPRVMPARYAPNAGADEELEIDEPEMVAALDRLVAAVEKGRRRPGSLRRLLTGLVLGFAVGLLVMWLPGALRRQAEAIIPASQRAEIGARMLGRMTALTGPPCGTLTGSEALARLKTRLLPATPADLVILRDLPQPALALPGGLIVVSDAVLVEQDDPNVAAGHILSAALAARAEPPLARFLDEAGFFRIASLMARGDVPGSTIDRHVDKLLANGHSRLPDDTLRSGFDAARLAWTPWAEAVGLPPGETLPSDMPPALDDTSWQALREICSG</sequence>
<dbReference type="EMBL" id="CXPG01000016">
    <property type="protein sequence ID" value="CTQ32922.1"/>
    <property type="molecule type" value="Genomic_DNA"/>
</dbReference>
<keyword evidence="3" id="KW-1185">Reference proteome</keyword>
<proteinExistence type="predicted"/>
<dbReference type="RefSeq" id="WP_055682370.1">
    <property type="nucleotide sequence ID" value="NZ_CXPG01000016.1"/>
</dbReference>
<organism evidence="2 3">
    <name type="scientific">Jannaschia rubra</name>
    <dbReference type="NCBI Taxonomy" id="282197"/>
    <lineage>
        <taxon>Bacteria</taxon>
        <taxon>Pseudomonadati</taxon>
        <taxon>Pseudomonadota</taxon>
        <taxon>Alphaproteobacteria</taxon>
        <taxon>Rhodobacterales</taxon>
        <taxon>Roseobacteraceae</taxon>
        <taxon>Jannaschia</taxon>
    </lineage>
</organism>
<evidence type="ECO:0000313" key="2">
    <source>
        <dbReference type="EMBL" id="CTQ32922.1"/>
    </source>
</evidence>
<accession>A0A0M6XQG6</accession>
<name>A0A0M6XQG6_9RHOB</name>
<dbReference type="Proteomes" id="UP000048908">
    <property type="component" value="Unassembled WGS sequence"/>
</dbReference>